<proteinExistence type="predicted"/>
<dbReference type="GO" id="GO:0046872">
    <property type="term" value="F:metal ion binding"/>
    <property type="evidence" value="ECO:0007669"/>
    <property type="project" value="UniProtKB-KW"/>
</dbReference>
<dbReference type="Gene3D" id="3.90.850.10">
    <property type="entry name" value="Fumarylacetoacetase-like, C-terminal domain"/>
    <property type="match status" value="1"/>
</dbReference>
<keyword evidence="1" id="KW-0479">Metal-binding</keyword>
<dbReference type="KEGG" id="acoa:RB602_02155"/>
<reference evidence="3 4" key="1">
    <citation type="submission" date="2023-10" db="EMBL/GenBank/DDBJ databases">
        <title>Complete genome sequence of a Sphingomonadaceae bacterium.</title>
        <authorList>
            <person name="Yan C."/>
        </authorList>
    </citation>
    <scope>NUCLEOTIDE SEQUENCE [LARGE SCALE GENOMIC DNA]</scope>
    <source>
        <strain evidence="3 4">SCSIO 66989</strain>
    </source>
</reference>
<protein>
    <submittedName>
        <fullName evidence="3">Fumarylacetoacetate hydrolase family protein</fullName>
    </submittedName>
</protein>
<keyword evidence="4" id="KW-1185">Reference proteome</keyword>
<dbReference type="PANTHER" id="PTHR11820:SF7">
    <property type="entry name" value="ACYLPYRUVASE FAHD1, MITOCHONDRIAL"/>
    <property type="match status" value="1"/>
</dbReference>
<keyword evidence="3" id="KW-0378">Hydrolase</keyword>
<evidence type="ECO:0000256" key="1">
    <source>
        <dbReference type="ARBA" id="ARBA00022723"/>
    </source>
</evidence>
<evidence type="ECO:0000259" key="2">
    <source>
        <dbReference type="Pfam" id="PF01557"/>
    </source>
</evidence>
<dbReference type="PANTHER" id="PTHR11820">
    <property type="entry name" value="ACYLPYRUVASE"/>
    <property type="match status" value="1"/>
</dbReference>
<dbReference type="EMBL" id="CP136594">
    <property type="protein sequence ID" value="WOE75539.1"/>
    <property type="molecule type" value="Genomic_DNA"/>
</dbReference>
<dbReference type="Proteomes" id="UP001302429">
    <property type="component" value="Chromosome"/>
</dbReference>
<evidence type="ECO:0000313" key="3">
    <source>
        <dbReference type="EMBL" id="WOE75539.1"/>
    </source>
</evidence>
<accession>A0AA97F6Y3</accession>
<dbReference type="InterPro" id="IPR011234">
    <property type="entry name" value="Fumarylacetoacetase-like_C"/>
</dbReference>
<dbReference type="SUPFAM" id="SSF56529">
    <property type="entry name" value="FAH"/>
    <property type="match status" value="1"/>
</dbReference>
<dbReference type="GO" id="GO:0018773">
    <property type="term" value="F:acetylpyruvate hydrolase activity"/>
    <property type="evidence" value="ECO:0007669"/>
    <property type="project" value="TreeGrafter"/>
</dbReference>
<name>A0AA97F6Y3_9SPHN</name>
<dbReference type="RefSeq" id="WP_317082545.1">
    <property type="nucleotide sequence ID" value="NZ_CP136594.1"/>
</dbReference>
<dbReference type="Pfam" id="PF01557">
    <property type="entry name" value="FAA_hydrolase"/>
    <property type="match status" value="1"/>
</dbReference>
<feature type="domain" description="Fumarylacetoacetase-like C-terminal" evidence="2">
    <location>
        <begin position="133"/>
        <end position="395"/>
    </location>
</feature>
<organism evidence="3 4">
    <name type="scientific">Alterisphingorhabdus coralli</name>
    <dbReference type="NCBI Taxonomy" id="3071408"/>
    <lineage>
        <taxon>Bacteria</taxon>
        <taxon>Pseudomonadati</taxon>
        <taxon>Pseudomonadota</taxon>
        <taxon>Alphaproteobacteria</taxon>
        <taxon>Sphingomonadales</taxon>
        <taxon>Sphingomonadaceae</taxon>
        <taxon>Alterisphingorhabdus (ex Yan et al. 2024)</taxon>
    </lineage>
</organism>
<dbReference type="InterPro" id="IPR036663">
    <property type="entry name" value="Fumarylacetoacetase_C_sf"/>
</dbReference>
<sequence>MKRKLQLSGLIVLLITIGIFAAWATAPDPKYNIASFEDTPLQPAIAPLDKAITLAQFHDEADVTHTMLVTGFAGDTVIGIDLVAMGAKPEDDPFAALASLPRLPQSAADIADLPTTTMVMSRLLPSGSSGERHIGTGTNFPEHAEEANSGSVFQFPKFGAATPARTEVQARPGILLDYEVELCMRFDRDIASLADFDAAVKSVFLCGDFTNRNALVELADPDNLDSGSGFSDAKSGPDFFPTGPFLVIPKDWRSFVAELRMTTMVNDEARQDARGGEMTLDFRQLVTKALGDMAEPRFLYKADRVYLANDRKIAKDMTLMSGTAEGTIFTPPSRADIIEGVLRYAANGGPLSEQGLIDTAKAQFIENELQSGHFLQAGDRVEHGSTYLGSIEVTVAE</sequence>
<evidence type="ECO:0000313" key="4">
    <source>
        <dbReference type="Proteomes" id="UP001302429"/>
    </source>
</evidence>
<gene>
    <name evidence="3" type="ORF">RB602_02155</name>
</gene>
<dbReference type="AlphaFoldDB" id="A0AA97F6Y3"/>